<dbReference type="InterPro" id="IPR038454">
    <property type="entry name" value="DnaA_N_sf"/>
</dbReference>
<dbReference type="EMBL" id="AHFK01000054">
    <property type="protein sequence ID" value="EOQ08974.1"/>
    <property type="molecule type" value="Genomic_DNA"/>
</dbReference>
<proteinExistence type="predicted"/>
<evidence type="ECO:0000313" key="2">
    <source>
        <dbReference type="EMBL" id="EOQ08974.1"/>
    </source>
</evidence>
<dbReference type="Gene3D" id="3.30.300.180">
    <property type="match status" value="1"/>
</dbReference>
<dbReference type="RefSeq" id="WP_016123039.1">
    <property type="nucleotide sequence ID" value="NZ_KB976833.1"/>
</dbReference>
<reference evidence="2 3" key="1">
    <citation type="submission" date="2012-12" db="EMBL/GenBank/DDBJ databases">
        <title>The Genome Sequence of Bacillus cereus VD184.</title>
        <authorList>
            <consortium name="The Broad Institute Genome Sequencing Platform"/>
            <consortium name="The Broad Institute Genome Sequencing Center for Infectious Disease"/>
            <person name="Feldgarden M."/>
            <person name="Van der Auwera G.A."/>
            <person name="Mahillon J."/>
            <person name="Duprez V."/>
            <person name="Timmery S."/>
            <person name="Mattelet C."/>
            <person name="Dierick K."/>
            <person name="Sun M."/>
            <person name="Yu Z."/>
            <person name="Zhu L."/>
            <person name="Hu X."/>
            <person name="Shank E.B."/>
            <person name="Swiecicka I."/>
            <person name="Hansen B.M."/>
            <person name="Andrup L."/>
            <person name="Walker B."/>
            <person name="Young S.K."/>
            <person name="Zeng Q."/>
            <person name="Gargeya S."/>
            <person name="Fitzgerald M."/>
            <person name="Haas B."/>
            <person name="Abouelleil A."/>
            <person name="Alvarado L."/>
            <person name="Arachchi H.M."/>
            <person name="Berlin A.M."/>
            <person name="Chapman S.B."/>
            <person name="Dewar J."/>
            <person name="Goldberg J."/>
            <person name="Griggs A."/>
            <person name="Gujja S."/>
            <person name="Hansen M."/>
            <person name="Howarth C."/>
            <person name="Imamovic A."/>
            <person name="Larimer J."/>
            <person name="McCowan C."/>
            <person name="Murphy C."/>
            <person name="Neiman D."/>
            <person name="Pearson M."/>
            <person name="Priest M."/>
            <person name="Roberts A."/>
            <person name="Saif S."/>
            <person name="Shea T."/>
            <person name="Sisk P."/>
            <person name="Sykes S."/>
            <person name="Wortman J."/>
            <person name="Nusbaum C."/>
            <person name="Birren B."/>
        </authorList>
    </citation>
    <scope>NUCLEOTIDE SEQUENCE [LARGE SCALE GENOMIC DNA]</scope>
    <source>
        <strain evidence="2 3">VD184</strain>
    </source>
</reference>
<sequence length="340" mass="39415">MNDQVSKLSDEGYKPEGYIHYRKIDTGSIKSQVVKRKGKNDKVNEVLQVKKVLEDRKIPFNVVDELNLDVTGSLVPSNGKDFTLTHNYFLDYWGAIMGHAAVMTFIHLERYAYGHKRHCFPEIDQICLKMQTSRPTLNKYMDILEANSFIARIYRKNVDTKKDASPLFIIRQYIPFLSPEQVNQLPKKLREEHDKFVSSLKGIMLSDNSELISQAEIKKALSTSERFGSKEKREPTTEQIRRYQAIKLGTMETEDVECHVNLQHALKKRVSKPSYDTWLSHTVFTFNRQTKELIASFPTSFQREWVQGHYNDIIKECIADTLGEVTISYKTHENEIETGV</sequence>
<gene>
    <name evidence="2" type="ORF">IKC_06397</name>
</gene>
<dbReference type="InterPro" id="IPR036388">
    <property type="entry name" value="WH-like_DNA-bd_sf"/>
</dbReference>
<accession>A0A9W5VS44</accession>
<protein>
    <recommendedName>
        <fullName evidence="1">DnaA N-terminal domain-containing protein</fullName>
    </recommendedName>
</protein>
<evidence type="ECO:0000259" key="1">
    <source>
        <dbReference type="Pfam" id="PF11638"/>
    </source>
</evidence>
<feature type="domain" description="DnaA N-terminal" evidence="1">
    <location>
        <begin position="263"/>
        <end position="319"/>
    </location>
</feature>
<name>A0A9W5VS44_BACCE</name>
<dbReference type="Gene3D" id="1.10.10.10">
    <property type="entry name" value="Winged helix-like DNA-binding domain superfamily/Winged helix DNA-binding domain"/>
    <property type="match status" value="1"/>
</dbReference>
<organism evidence="2 3">
    <name type="scientific">Bacillus cereus VD184</name>
    <dbReference type="NCBI Taxonomy" id="1053242"/>
    <lineage>
        <taxon>Bacteria</taxon>
        <taxon>Bacillati</taxon>
        <taxon>Bacillota</taxon>
        <taxon>Bacilli</taxon>
        <taxon>Bacillales</taxon>
        <taxon>Bacillaceae</taxon>
        <taxon>Bacillus</taxon>
        <taxon>Bacillus cereus group</taxon>
    </lineage>
</organism>
<dbReference type="InterPro" id="IPR024633">
    <property type="entry name" value="DnaA_N_dom"/>
</dbReference>
<dbReference type="Pfam" id="PF11638">
    <property type="entry name" value="DnaA_N"/>
    <property type="match status" value="1"/>
</dbReference>
<comment type="caution">
    <text evidence="2">The sequence shown here is derived from an EMBL/GenBank/DDBJ whole genome shotgun (WGS) entry which is preliminary data.</text>
</comment>
<dbReference type="AlphaFoldDB" id="A0A9W5VS44"/>
<evidence type="ECO:0000313" key="3">
    <source>
        <dbReference type="Proteomes" id="UP000014028"/>
    </source>
</evidence>
<dbReference type="Proteomes" id="UP000014028">
    <property type="component" value="Unassembled WGS sequence"/>
</dbReference>